<dbReference type="InterPro" id="IPR011335">
    <property type="entry name" value="Restrct_endonuc-II-like"/>
</dbReference>
<comment type="caution">
    <text evidence="11">The sequence shown here is derived from an EMBL/GenBank/DDBJ whole genome shotgun (WGS) entry which is preliminary data.</text>
</comment>
<dbReference type="Pfam" id="PF13087">
    <property type="entry name" value="AAA_12"/>
    <property type="match status" value="1"/>
</dbReference>
<evidence type="ECO:0000256" key="7">
    <source>
        <dbReference type="SAM" id="MobiDB-lite"/>
    </source>
</evidence>
<name>A0A7X1E9B9_9BACT</name>
<dbReference type="SUPFAM" id="SSF52980">
    <property type="entry name" value="Restriction endonuclease-like"/>
    <property type="match status" value="1"/>
</dbReference>
<dbReference type="InterPro" id="IPR041679">
    <property type="entry name" value="DNA2/NAM7-like_C"/>
</dbReference>
<feature type="region of interest" description="Disordered" evidence="7">
    <location>
        <begin position="1621"/>
        <end position="1704"/>
    </location>
</feature>
<dbReference type="Gene3D" id="3.40.960.10">
    <property type="entry name" value="VSR Endonuclease"/>
    <property type="match status" value="1"/>
</dbReference>
<sequence length="1890" mass="213482">MSESDPRKVLVETLEYVKKLVEFQKKVVWQISEYTDFAATEGEVQGLPGIRYFFEGSDGGPVWMEIERLHKDLPPELPEELEDWVENSDDPEQVPTLVDSRMVTVSHEMAETMLVKGELQRGNVMNSPREPGMSDVRLLSEDNPSLEKALNAYLEAHWYPWSVEERPRRDSMKVYHKLFSVQQKMVVGESDGPLEAIWGLGHSTWIAEGVDGQKHRLSHPLIEFQVEFELNGEQTLLVRPRSTWQARPRLNLETYETLGISGVAGVKRFFDETVRQLEEDDQLLSADDSGNCDLILRSAASQLSGRARYWPDIVKDPTDRSLPNPSEDLAVTDTWALFVRKKAPNALSEDIERLQSNADKVESTNDKAAFHFAQLPSDEKPTTGGMGWPASGHGSGSGSSADRSRSLYFPKPFNDAQREIVRRLEDRVGVVVQGPPGTGKTHTIANIICHYLATGRRVLVTAKSETALKVLKNQIPKPIQPLVVSLVSSDREGMRQQKEAIETLQAKVISLQGREGYLHQEISRGEVQLESIESELEQIARNVETLVKKQLEEVKLPFLEQRFENATELAKWVVEGRNRYHWFTDKLGNEPKYNPTFSRSDLEKLKDAKEWVGEDLALLGVGIPRLDQLPSTEEIARAHRDFLAKDELEAMVAKGSLIERIGPAQAEKLGALGEELRQFSRWLDELGAGEAWQRELFEISFDPSRKRPVWYELARELDGEIDRFVAERTVYLRQPIDLGTENPEELAFLREAAERAAEGKPALSFMQRMKRGNRELLERVRVVGQSPNSTTMWKHIVSYYIFQDNCRSLVIRWNAVAKEGPLKEVSVEAPLGVLEGVLARLRSLEEGAQKAKRLENAVYEEFKNLNYRVEFGFTGESLRSIAELVDVNVARYRLSASEATRHKTIEYLCRFGLDEAKDALELVKRQLGNKEKEELDLMEAWRLLCLRFKELHDLQPFFQTIDMVCRQISESGAPIWARRLRADNRGEEELGEFDGAFEAWSWSRAKSVFEKDNAQAELTALETKRLDAEKRMRTTLESIVEKKTFLALCGSMSDRAKSLLSQFVAAISNIGGGTGKKAPFFRAAAQKAMYGCSGAIPCWVMPSWRASEVLPSEYASFDLVVVDEASQCDIRELPALARARKVLVVGDDKQVSPTIVGLDFNRVVQLKHNYLRKQPFADLMLPESSLYDLASSVFAGGQILLNEHFRCVEPIVRFSFQFYRKDGILPVRVPKAAERIDPPLIGVYVKDGYRVRDVNEPEALAIVDEIEKLVDDPVYEKRSIGVISMVGHKQAQRINDLLLDRIGQKKFLTHDIVCGDSATFQGREKDIMFLSLVVAPGKRKIAKVTSRMWEQRYNVAASRARDRMYVYYSFEPSTLQNDDLKSRLIAHLKEPMPQVAEVGEDLIDLCESPFEQEVFSTLVELGYSVTPQVPCAGRRIDLVIEGESDSRLAVELDGDTYHGPEVWLEDWSRQKILERVGWKFWRCWYSSFVAAPDECIASLVARLEEEGIKPTQGKSVSRKYSEFRTVGEDEIKEEGDLDTKVEDLSEIVEVGDTVTIARQNPKYGYLTLKVVEAGENLANYIYKPSHPVAVALLGMTIEDELDLDIGSGVERVCIVSIGKSNEQNEGKSSSQTEGADQKTEDKGPEIKTVVENENNKNSLEGDRTEYRTSASVSDVLGHCSEEKSSRYGESPSRSSSDEFVAESRQTRGMQTYITDSDFELSEFNLPTGVETQKSENNGEESLFETEVRSKLKSIVEEYGPMLSTHAILKTSSTYGDHPRQLINKAILKLIQAGDVLRQEFCIPGEGLREEVLKLTGQPDFEVRPDSKRNFSQIPSNELMEVIGGISKSQEELSREELETAVIRFYGKHVISRSDRLRLKACIAALKSGDD</sequence>
<gene>
    <name evidence="11" type="ORF">H5P27_06205</name>
</gene>
<dbReference type="RefSeq" id="WP_185659501.1">
    <property type="nucleotide sequence ID" value="NZ_CAWPOO010000006.1"/>
</dbReference>
<dbReference type="InterPro" id="IPR041677">
    <property type="entry name" value="DNA2/NAM7_AAA_11"/>
</dbReference>
<feature type="domain" description="DNA2/NAM7 helicase helicase" evidence="8">
    <location>
        <begin position="1113"/>
        <end position="1156"/>
    </location>
</feature>
<dbReference type="CDD" id="cd18808">
    <property type="entry name" value="SF1_C_Upf1"/>
    <property type="match status" value="1"/>
</dbReference>
<keyword evidence="5" id="KW-0067">ATP-binding</keyword>
<dbReference type="InterPro" id="IPR049468">
    <property type="entry name" value="Restrct_endonuc-II-like_dom"/>
</dbReference>
<protein>
    <submittedName>
        <fullName evidence="11">AAA family ATPase</fullName>
    </submittedName>
</protein>
<feature type="compositionally biased region" description="Polar residues" evidence="7">
    <location>
        <begin position="1621"/>
        <end position="1634"/>
    </location>
</feature>
<keyword evidence="12" id="KW-1185">Reference proteome</keyword>
<dbReference type="SUPFAM" id="SSF52540">
    <property type="entry name" value="P-loop containing nucleoside triphosphate hydrolases"/>
    <property type="match status" value="1"/>
</dbReference>
<feature type="domain" description="DNA2/NAM7 helicase-like C-terminal" evidence="9">
    <location>
        <begin position="1254"/>
        <end position="1366"/>
    </location>
</feature>
<comment type="similarity">
    <text evidence="1">Belongs to the DNA2/NAM7 helicase family.</text>
</comment>
<dbReference type="PANTHER" id="PTHR43788:SF8">
    <property type="entry name" value="DNA-BINDING PROTEIN SMUBP-2"/>
    <property type="match status" value="1"/>
</dbReference>
<evidence type="ECO:0000256" key="1">
    <source>
        <dbReference type="ARBA" id="ARBA00007913"/>
    </source>
</evidence>
<evidence type="ECO:0000256" key="6">
    <source>
        <dbReference type="SAM" id="Coils"/>
    </source>
</evidence>
<dbReference type="Pfam" id="PF13086">
    <property type="entry name" value="AAA_11"/>
    <property type="match status" value="2"/>
</dbReference>
<evidence type="ECO:0000256" key="4">
    <source>
        <dbReference type="ARBA" id="ARBA00022806"/>
    </source>
</evidence>
<dbReference type="EMBL" id="JACHVC010000006">
    <property type="protein sequence ID" value="MBC2605632.1"/>
    <property type="molecule type" value="Genomic_DNA"/>
</dbReference>
<evidence type="ECO:0000256" key="3">
    <source>
        <dbReference type="ARBA" id="ARBA00022801"/>
    </source>
</evidence>
<proteinExistence type="inferred from homology"/>
<dbReference type="GO" id="GO:0005524">
    <property type="term" value="F:ATP binding"/>
    <property type="evidence" value="ECO:0007669"/>
    <property type="project" value="UniProtKB-KW"/>
</dbReference>
<feature type="compositionally biased region" description="Basic and acidic residues" evidence="7">
    <location>
        <begin position="1635"/>
        <end position="1666"/>
    </location>
</feature>
<dbReference type="InterPro" id="IPR027417">
    <property type="entry name" value="P-loop_NTPase"/>
</dbReference>
<feature type="domain" description="Restriction endonuclease type II-like" evidence="10">
    <location>
        <begin position="1410"/>
        <end position="1503"/>
    </location>
</feature>
<feature type="region of interest" description="Disordered" evidence="7">
    <location>
        <begin position="375"/>
        <end position="403"/>
    </location>
</feature>
<dbReference type="InterPro" id="IPR047187">
    <property type="entry name" value="SF1_C_Upf1"/>
</dbReference>
<feature type="domain" description="DNA2/NAM7 helicase helicase" evidence="8">
    <location>
        <begin position="413"/>
        <end position="564"/>
    </location>
</feature>
<evidence type="ECO:0000313" key="12">
    <source>
        <dbReference type="Proteomes" id="UP000526501"/>
    </source>
</evidence>
<accession>A0A7X1E9B9</accession>
<evidence type="ECO:0000259" key="9">
    <source>
        <dbReference type="Pfam" id="PF13087"/>
    </source>
</evidence>
<evidence type="ECO:0000313" key="11">
    <source>
        <dbReference type="EMBL" id="MBC2605632.1"/>
    </source>
</evidence>
<dbReference type="Pfam" id="PF18741">
    <property type="entry name" value="MTES_1575"/>
    <property type="match status" value="1"/>
</dbReference>
<evidence type="ECO:0000256" key="5">
    <source>
        <dbReference type="ARBA" id="ARBA00022840"/>
    </source>
</evidence>
<feature type="coiled-coil region" evidence="6">
    <location>
        <begin position="494"/>
        <end position="549"/>
    </location>
</feature>
<dbReference type="Gene3D" id="3.40.50.300">
    <property type="entry name" value="P-loop containing nucleotide triphosphate hydrolases"/>
    <property type="match status" value="3"/>
</dbReference>
<dbReference type="InterPro" id="IPR050534">
    <property type="entry name" value="Coronavir_polyprotein_1ab"/>
</dbReference>
<keyword evidence="6" id="KW-0175">Coiled coil</keyword>
<dbReference type="GO" id="GO:0016787">
    <property type="term" value="F:hydrolase activity"/>
    <property type="evidence" value="ECO:0007669"/>
    <property type="project" value="UniProtKB-KW"/>
</dbReference>
<keyword evidence="2" id="KW-0547">Nucleotide-binding</keyword>
<dbReference type="GO" id="GO:0043139">
    <property type="term" value="F:5'-3' DNA helicase activity"/>
    <property type="evidence" value="ECO:0007669"/>
    <property type="project" value="TreeGrafter"/>
</dbReference>
<dbReference type="PANTHER" id="PTHR43788">
    <property type="entry name" value="DNA2/NAM7 HELICASE FAMILY MEMBER"/>
    <property type="match status" value="1"/>
</dbReference>
<organism evidence="11 12">
    <name type="scientific">Pelagicoccus albus</name>
    <dbReference type="NCBI Taxonomy" id="415222"/>
    <lineage>
        <taxon>Bacteria</taxon>
        <taxon>Pseudomonadati</taxon>
        <taxon>Verrucomicrobiota</taxon>
        <taxon>Opitutia</taxon>
        <taxon>Puniceicoccales</taxon>
        <taxon>Pelagicoccaceae</taxon>
        <taxon>Pelagicoccus</taxon>
    </lineage>
</organism>
<evidence type="ECO:0000256" key="2">
    <source>
        <dbReference type="ARBA" id="ARBA00022741"/>
    </source>
</evidence>
<keyword evidence="4" id="KW-0347">Helicase</keyword>
<evidence type="ECO:0000259" key="10">
    <source>
        <dbReference type="Pfam" id="PF18741"/>
    </source>
</evidence>
<dbReference type="Proteomes" id="UP000526501">
    <property type="component" value="Unassembled WGS sequence"/>
</dbReference>
<reference evidence="11 12" key="1">
    <citation type="submission" date="2020-07" db="EMBL/GenBank/DDBJ databases">
        <authorList>
            <person name="Feng X."/>
        </authorList>
    </citation>
    <scope>NUCLEOTIDE SEQUENCE [LARGE SCALE GENOMIC DNA]</scope>
    <source>
        <strain evidence="11 12">JCM23202</strain>
    </source>
</reference>
<keyword evidence="3" id="KW-0378">Hydrolase</keyword>
<evidence type="ECO:0000259" key="8">
    <source>
        <dbReference type="Pfam" id="PF13086"/>
    </source>
</evidence>